<evidence type="ECO:0000256" key="13">
    <source>
        <dbReference type="SAM" id="SignalP"/>
    </source>
</evidence>
<dbReference type="GO" id="GO:0005886">
    <property type="term" value="C:plasma membrane"/>
    <property type="evidence" value="ECO:0007669"/>
    <property type="project" value="TreeGrafter"/>
</dbReference>
<name>A0A6A2X5Q0_HIBSY</name>
<organism evidence="15 16">
    <name type="scientific">Hibiscus syriacus</name>
    <name type="common">Rose of Sharon</name>
    <dbReference type="NCBI Taxonomy" id="106335"/>
    <lineage>
        <taxon>Eukaryota</taxon>
        <taxon>Viridiplantae</taxon>
        <taxon>Streptophyta</taxon>
        <taxon>Embryophyta</taxon>
        <taxon>Tracheophyta</taxon>
        <taxon>Spermatophyta</taxon>
        <taxon>Magnoliopsida</taxon>
        <taxon>eudicotyledons</taxon>
        <taxon>Gunneridae</taxon>
        <taxon>Pentapetalae</taxon>
        <taxon>rosids</taxon>
        <taxon>malvids</taxon>
        <taxon>Malvales</taxon>
        <taxon>Malvaceae</taxon>
        <taxon>Malvoideae</taxon>
        <taxon>Hibiscus</taxon>
    </lineage>
</organism>
<keyword evidence="3" id="KW-0812">Transmembrane</keyword>
<evidence type="ECO:0000256" key="12">
    <source>
        <dbReference type="PROSITE-ProRule" id="PRU10141"/>
    </source>
</evidence>
<accession>A0A6A2X5Q0</accession>
<dbReference type="EMBL" id="VEPZ02001508">
    <property type="protein sequence ID" value="KAE8670533.1"/>
    <property type="molecule type" value="Genomic_DNA"/>
</dbReference>
<protein>
    <recommendedName>
        <fullName evidence="14">Protein kinase domain-containing protein</fullName>
    </recommendedName>
</protein>
<evidence type="ECO:0000259" key="14">
    <source>
        <dbReference type="PROSITE" id="PS50011"/>
    </source>
</evidence>
<evidence type="ECO:0000256" key="7">
    <source>
        <dbReference type="ARBA" id="ARBA00022840"/>
    </source>
</evidence>
<keyword evidence="9" id="KW-0472">Membrane</keyword>
<dbReference type="Proteomes" id="UP000436088">
    <property type="component" value="Unassembled WGS sequence"/>
</dbReference>
<dbReference type="Pfam" id="PF07714">
    <property type="entry name" value="PK_Tyr_Ser-Thr"/>
    <property type="match status" value="2"/>
</dbReference>
<dbReference type="GO" id="GO:0007166">
    <property type="term" value="P:cell surface receptor signaling pathway"/>
    <property type="evidence" value="ECO:0007669"/>
    <property type="project" value="InterPro"/>
</dbReference>
<keyword evidence="10" id="KW-1015">Disulfide bond</keyword>
<keyword evidence="4 13" id="KW-0732">Signal</keyword>
<evidence type="ECO:0000256" key="9">
    <source>
        <dbReference type="ARBA" id="ARBA00023136"/>
    </source>
</evidence>
<evidence type="ECO:0000256" key="3">
    <source>
        <dbReference type="ARBA" id="ARBA00022692"/>
    </source>
</evidence>
<evidence type="ECO:0000256" key="8">
    <source>
        <dbReference type="ARBA" id="ARBA00022989"/>
    </source>
</evidence>
<evidence type="ECO:0000256" key="2">
    <source>
        <dbReference type="ARBA" id="ARBA00022553"/>
    </source>
</evidence>
<dbReference type="PROSITE" id="PS50011">
    <property type="entry name" value="PROTEIN_KINASE_DOM"/>
    <property type="match status" value="1"/>
</dbReference>
<dbReference type="Gene3D" id="2.10.25.10">
    <property type="entry name" value="Laminin"/>
    <property type="match status" value="1"/>
</dbReference>
<dbReference type="InterPro" id="IPR001245">
    <property type="entry name" value="Ser-Thr/Tyr_kinase_cat_dom"/>
</dbReference>
<feature type="chain" id="PRO_5025660581" description="Protein kinase domain-containing protein" evidence="13">
    <location>
        <begin position="26"/>
        <end position="551"/>
    </location>
</feature>
<proteinExistence type="predicted"/>
<keyword evidence="6" id="KW-0418">Kinase</keyword>
<dbReference type="GO" id="GO:0005524">
    <property type="term" value="F:ATP binding"/>
    <property type="evidence" value="ECO:0007669"/>
    <property type="project" value="UniProtKB-UniRule"/>
</dbReference>
<dbReference type="Gene3D" id="3.30.200.20">
    <property type="entry name" value="Phosphorylase Kinase, domain 1"/>
    <property type="match status" value="1"/>
</dbReference>
<gene>
    <name evidence="15" type="ORF">F3Y22_tig00112127pilonHSYRG00080</name>
</gene>
<evidence type="ECO:0000256" key="5">
    <source>
        <dbReference type="ARBA" id="ARBA00022741"/>
    </source>
</evidence>
<feature type="domain" description="Protein kinase" evidence="14">
    <location>
        <begin position="188"/>
        <end position="501"/>
    </location>
</feature>
<keyword evidence="11" id="KW-0325">Glycoprotein</keyword>
<dbReference type="AlphaFoldDB" id="A0A6A2X5Q0"/>
<feature type="binding site" evidence="12">
    <location>
        <position position="314"/>
    </location>
    <ligand>
        <name>ATP</name>
        <dbReference type="ChEBI" id="CHEBI:30616"/>
    </ligand>
</feature>
<dbReference type="Gene3D" id="1.10.510.10">
    <property type="entry name" value="Transferase(Phosphotransferase) domain 1"/>
    <property type="match status" value="1"/>
</dbReference>
<feature type="signal peptide" evidence="13">
    <location>
        <begin position="1"/>
        <end position="25"/>
    </location>
</feature>
<keyword evidence="6" id="KW-0808">Transferase</keyword>
<dbReference type="InterPro" id="IPR017441">
    <property type="entry name" value="Protein_kinase_ATP_BS"/>
</dbReference>
<sequence length="551" mass="60881">MVSSHRPLLRLPWIILALFLSLATGDPKPGCQRSCGNFSIDYPFGISEGCFMHDFEITCNASYNSPKPFLRLGADLHEVVDISVACNQVRVRNSMFCGTGYGTPVSSDVNITTGCFSVCNDKYQDVTSGPCSGLGCYQDSIPEGTTTIHVDIIENLLNDSKINDLYNVSTANDNCGMLSWWTKRATANENSEAVGTSCKGMNIDCVRYESGSTSRGYRCRCKHGYTGNPYLSSGCPDKQHIAQGNGTCTNLLGSYSCSFPLPVVLGSGEPPKIFTIQELAEAIDNYAESRVVGRGGSGTVYKGTLCNGRVIPVKKSRMVNRNRINEFINEVVVFTKINHHNVVKLLGYCLETEDDNYTAKVADFGASRSIPADQSQITTLVKGTLRYLDPEYFQTSRLTEKSDVYSFGVVLVELLTGQLPVSSQRPEAQIIYLLTSFKQCNRVVLSNPGARLANEGNIEQLEAIADLGMRCLWLKGEEQPTMKEVVLELAGSRQIYKYPWHQVNREETHFLFDKQDLHSSESSSALNLYSDMSLRQYSVTSLGTFSMDLPR</sequence>
<keyword evidence="2" id="KW-0597">Phosphoprotein</keyword>
<comment type="caution">
    <text evidence="15">The sequence shown here is derived from an EMBL/GenBank/DDBJ whole genome shotgun (WGS) entry which is preliminary data.</text>
</comment>
<dbReference type="InterPro" id="IPR025287">
    <property type="entry name" value="WAK_GUB"/>
</dbReference>
<dbReference type="GO" id="GO:0030247">
    <property type="term" value="F:polysaccharide binding"/>
    <property type="evidence" value="ECO:0007669"/>
    <property type="project" value="InterPro"/>
</dbReference>
<evidence type="ECO:0000256" key="11">
    <source>
        <dbReference type="ARBA" id="ARBA00023180"/>
    </source>
</evidence>
<evidence type="ECO:0000256" key="6">
    <source>
        <dbReference type="ARBA" id="ARBA00022777"/>
    </source>
</evidence>
<evidence type="ECO:0000313" key="16">
    <source>
        <dbReference type="Proteomes" id="UP000436088"/>
    </source>
</evidence>
<evidence type="ECO:0000256" key="10">
    <source>
        <dbReference type="ARBA" id="ARBA00023157"/>
    </source>
</evidence>
<dbReference type="InterPro" id="IPR000719">
    <property type="entry name" value="Prot_kinase_dom"/>
</dbReference>
<dbReference type="SUPFAM" id="SSF56112">
    <property type="entry name" value="Protein kinase-like (PK-like)"/>
    <property type="match status" value="1"/>
</dbReference>
<evidence type="ECO:0000256" key="1">
    <source>
        <dbReference type="ARBA" id="ARBA00004479"/>
    </source>
</evidence>
<keyword evidence="16" id="KW-1185">Reference proteome</keyword>
<comment type="subcellular location">
    <subcellularLocation>
        <location evidence="1">Membrane</location>
        <topology evidence="1">Single-pass type I membrane protein</topology>
    </subcellularLocation>
</comment>
<dbReference type="InterPro" id="IPR011009">
    <property type="entry name" value="Kinase-like_dom_sf"/>
</dbReference>
<dbReference type="PROSITE" id="PS00107">
    <property type="entry name" value="PROTEIN_KINASE_ATP"/>
    <property type="match status" value="1"/>
</dbReference>
<dbReference type="PANTHER" id="PTHR27005:SF283">
    <property type="entry name" value="OS02G0633066 PROTEIN"/>
    <property type="match status" value="1"/>
</dbReference>
<evidence type="ECO:0000313" key="15">
    <source>
        <dbReference type="EMBL" id="KAE8670533.1"/>
    </source>
</evidence>
<dbReference type="Pfam" id="PF13947">
    <property type="entry name" value="GUB_WAK_bind"/>
    <property type="match status" value="1"/>
</dbReference>
<dbReference type="InterPro" id="IPR045274">
    <property type="entry name" value="WAK-like"/>
</dbReference>
<keyword evidence="8" id="KW-1133">Transmembrane helix</keyword>
<dbReference type="PANTHER" id="PTHR27005">
    <property type="entry name" value="WALL-ASSOCIATED RECEPTOR KINASE-LIKE 21"/>
    <property type="match status" value="1"/>
</dbReference>
<keyword evidence="5 12" id="KW-0547">Nucleotide-binding</keyword>
<evidence type="ECO:0000256" key="4">
    <source>
        <dbReference type="ARBA" id="ARBA00022729"/>
    </source>
</evidence>
<keyword evidence="7 12" id="KW-0067">ATP-binding</keyword>
<dbReference type="GO" id="GO:0004674">
    <property type="term" value="F:protein serine/threonine kinase activity"/>
    <property type="evidence" value="ECO:0007669"/>
    <property type="project" value="TreeGrafter"/>
</dbReference>
<reference evidence="15" key="1">
    <citation type="submission" date="2019-09" db="EMBL/GenBank/DDBJ databases">
        <title>Draft genome information of white flower Hibiscus syriacus.</title>
        <authorList>
            <person name="Kim Y.-M."/>
        </authorList>
    </citation>
    <scope>NUCLEOTIDE SEQUENCE [LARGE SCALE GENOMIC DNA]</scope>
    <source>
        <strain evidence="15">YM2019G1</strain>
    </source>
</reference>